<accession>X1STZ9</accession>
<proteinExistence type="predicted"/>
<dbReference type="AlphaFoldDB" id="X1STZ9"/>
<evidence type="ECO:0000313" key="1">
    <source>
        <dbReference type="EMBL" id="GAI82596.1"/>
    </source>
</evidence>
<name>X1STZ9_9ZZZZ</name>
<protein>
    <submittedName>
        <fullName evidence="1">Uncharacterized protein</fullName>
    </submittedName>
</protein>
<gene>
    <name evidence="1" type="ORF">S12H4_14527</name>
</gene>
<dbReference type="EMBL" id="BARW01006925">
    <property type="protein sequence ID" value="GAI82596.1"/>
    <property type="molecule type" value="Genomic_DNA"/>
</dbReference>
<sequence>MANWIEKLKTLIETVDTAVDALATGVVVNSRSTAGTRMKGVPQVATATWDLLRGGLGAGTDSLFSGMIAGCIIESLIVRMPTTPDVSDGDPITSLAIATNDVEPGIIIAADNAPVASMTPEAQFAWTGALYIPADTEIEGTIAGGDADEECLVIIIATYRAVVSGGYLSS</sequence>
<comment type="caution">
    <text evidence="1">The sequence shown here is derived from an EMBL/GenBank/DDBJ whole genome shotgun (WGS) entry which is preliminary data.</text>
</comment>
<organism evidence="1">
    <name type="scientific">marine sediment metagenome</name>
    <dbReference type="NCBI Taxonomy" id="412755"/>
    <lineage>
        <taxon>unclassified sequences</taxon>
        <taxon>metagenomes</taxon>
        <taxon>ecological metagenomes</taxon>
    </lineage>
</organism>
<reference evidence="1" key="1">
    <citation type="journal article" date="2014" name="Front. Microbiol.">
        <title>High frequency of phylogenetically diverse reductive dehalogenase-homologous genes in deep subseafloor sedimentary metagenomes.</title>
        <authorList>
            <person name="Kawai M."/>
            <person name="Futagami T."/>
            <person name="Toyoda A."/>
            <person name="Takaki Y."/>
            <person name="Nishi S."/>
            <person name="Hori S."/>
            <person name="Arai W."/>
            <person name="Tsubouchi T."/>
            <person name="Morono Y."/>
            <person name="Uchiyama I."/>
            <person name="Ito T."/>
            <person name="Fujiyama A."/>
            <person name="Inagaki F."/>
            <person name="Takami H."/>
        </authorList>
    </citation>
    <scope>NUCLEOTIDE SEQUENCE</scope>
    <source>
        <strain evidence="1">Expedition CK06-06</strain>
    </source>
</reference>